<feature type="region of interest" description="Disordered" evidence="1">
    <location>
        <begin position="167"/>
        <end position="187"/>
    </location>
</feature>
<name>A0A8S9NJ89_BRACR</name>
<feature type="region of interest" description="Disordered" evidence="1">
    <location>
        <begin position="126"/>
        <end position="150"/>
    </location>
</feature>
<feature type="region of interest" description="Disordered" evidence="1">
    <location>
        <begin position="554"/>
        <end position="578"/>
    </location>
</feature>
<protein>
    <recommendedName>
        <fullName evidence="4">Transposase MuDR plant domain-containing protein</fullName>
    </recommendedName>
</protein>
<feature type="compositionally biased region" description="Acidic residues" evidence="1">
    <location>
        <begin position="135"/>
        <end position="150"/>
    </location>
</feature>
<feature type="compositionally biased region" description="Low complexity" evidence="1">
    <location>
        <begin position="557"/>
        <end position="568"/>
    </location>
</feature>
<dbReference type="PANTHER" id="PTHR31973:SF187">
    <property type="entry name" value="MUTATOR TRANSPOSASE MUDRA PROTEIN"/>
    <property type="match status" value="1"/>
</dbReference>
<evidence type="ECO:0000313" key="2">
    <source>
        <dbReference type="EMBL" id="KAF3502131.1"/>
    </source>
</evidence>
<reference evidence="2" key="1">
    <citation type="submission" date="2019-12" db="EMBL/GenBank/DDBJ databases">
        <title>Genome sequencing and annotation of Brassica cretica.</title>
        <authorList>
            <person name="Studholme D.J."/>
            <person name="Sarris P."/>
        </authorList>
    </citation>
    <scope>NUCLEOTIDE SEQUENCE</scope>
    <source>
        <strain evidence="2">PFS-109/04</strain>
        <tissue evidence="2">Leaf</tissue>
    </source>
</reference>
<evidence type="ECO:0008006" key="4">
    <source>
        <dbReference type="Google" id="ProtNLM"/>
    </source>
</evidence>
<feature type="region of interest" description="Disordered" evidence="1">
    <location>
        <begin position="501"/>
        <end position="537"/>
    </location>
</feature>
<dbReference type="AlphaFoldDB" id="A0A8S9NJ89"/>
<organism evidence="2 3">
    <name type="scientific">Brassica cretica</name>
    <name type="common">Mustard</name>
    <dbReference type="NCBI Taxonomy" id="69181"/>
    <lineage>
        <taxon>Eukaryota</taxon>
        <taxon>Viridiplantae</taxon>
        <taxon>Streptophyta</taxon>
        <taxon>Embryophyta</taxon>
        <taxon>Tracheophyta</taxon>
        <taxon>Spermatophyta</taxon>
        <taxon>Magnoliopsida</taxon>
        <taxon>eudicotyledons</taxon>
        <taxon>Gunneridae</taxon>
        <taxon>Pentapetalae</taxon>
        <taxon>rosids</taxon>
        <taxon>malvids</taxon>
        <taxon>Brassicales</taxon>
        <taxon>Brassicaceae</taxon>
        <taxon>Brassiceae</taxon>
        <taxon>Brassica</taxon>
    </lineage>
</organism>
<evidence type="ECO:0000313" key="3">
    <source>
        <dbReference type="Proteomes" id="UP000712600"/>
    </source>
</evidence>
<evidence type="ECO:0000256" key="1">
    <source>
        <dbReference type="SAM" id="MobiDB-lite"/>
    </source>
</evidence>
<dbReference type="Proteomes" id="UP000712600">
    <property type="component" value="Unassembled WGS sequence"/>
</dbReference>
<dbReference type="EMBL" id="QGKX02001621">
    <property type="protein sequence ID" value="KAF3502131.1"/>
    <property type="molecule type" value="Genomic_DNA"/>
</dbReference>
<comment type="caution">
    <text evidence="2">The sequence shown here is derived from an EMBL/GenBank/DDBJ whole genome shotgun (WGS) entry which is preliminary data.</text>
</comment>
<accession>A0A8S9NJ89</accession>
<feature type="compositionally biased region" description="Polar residues" evidence="1">
    <location>
        <begin position="569"/>
        <end position="578"/>
    </location>
</feature>
<gene>
    <name evidence="2" type="ORF">F2Q69_00043276</name>
</gene>
<proteinExistence type="predicted"/>
<dbReference type="PANTHER" id="PTHR31973">
    <property type="entry name" value="POLYPROTEIN, PUTATIVE-RELATED"/>
    <property type="match status" value="1"/>
</dbReference>
<sequence>MFEKRIVIGKLWFKLPFHELEDRKPLWENVEANKKRMKSLARWYKELDIYVERDWDVIAEEESRNVGVQDEGMNVGAEEADMHDRAEIECEKLCEKLVEKNAETGLKFGDNEDEASDALCDPLAEESDDGRYAEDDLSESSESNDDAEVVEEDVVVLDNVNYEEQIPDKEEFYPVTDDSSGEKEEQADRLAKRGLPDGFFSLRQLFRSGTEFKKNVIRYILKTRRNVVFDRWEKTKLRAKYDEKNCGWRIYCSVEKPIGKWMVKKVYEDEDKCHPVGRCKLIKSHVVADLFLEDIRRDPEMSAPEMKDEMKRRYNIIISPAQAQVARRLIFDKLQAETDEQFARLRDYEYEMKRSNKNTTVDINTIRREDGSEAFSQMHTKKARKEVENSCDEAQKCRFISSTGGRYEIIEGTNGENTGLVEDYISDYYSTEKWRETYRKDLKPVNGTKFGVIVEEDALLDRLTNVLQEDLREKLGLRDYMSHPQRRRLVAKEEYHIVSPETREKRRRLSKQGEKDAQEAAAMNAQDEANDEAQETAEMEADLAAQMVDQVEVKFISSTAPQPSQPSQGNQVPQRNLRRSTCLTSLLFG</sequence>
<feature type="compositionally biased region" description="Acidic residues" evidence="1">
    <location>
        <begin position="528"/>
        <end position="537"/>
    </location>
</feature>